<dbReference type="EMBL" id="CAMPGE010002972">
    <property type="protein sequence ID" value="CAI2361791.1"/>
    <property type="molecule type" value="Genomic_DNA"/>
</dbReference>
<dbReference type="PANTHER" id="PTHR22896:SF0">
    <property type="entry name" value="CYCLIN N-TERMINAL DOMAIN-CONTAINING PROTEIN"/>
    <property type="match status" value="1"/>
</dbReference>
<name>A0AAD1U4E5_EUPCR</name>
<protein>
    <submittedName>
        <fullName evidence="2">Uncharacterized protein</fullName>
    </submittedName>
</protein>
<reference evidence="2" key="1">
    <citation type="submission" date="2023-07" db="EMBL/GenBank/DDBJ databases">
        <authorList>
            <consortium name="AG Swart"/>
            <person name="Singh M."/>
            <person name="Singh A."/>
            <person name="Seah K."/>
            <person name="Emmerich C."/>
        </authorList>
    </citation>
    <scope>NUCLEOTIDE SEQUENCE</scope>
    <source>
        <strain evidence="2">DP1</strain>
    </source>
</reference>
<feature type="compositionally biased region" description="Acidic residues" evidence="1">
    <location>
        <begin position="138"/>
        <end position="170"/>
    </location>
</feature>
<dbReference type="InterPro" id="IPR036915">
    <property type="entry name" value="Cyclin-like_sf"/>
</dbReference>
<evidence type="ECO:0000256" key="1">
    <source>
        <dbReference type="SAM" id="MobiDB-lite"/>
    </source>
</evidence>
<organism evidence="2 3">
    <name type="scientific">Euplotes crassus</name>
    <dbReference type="NCBI Taxonomy" id="5936"/>
    <lineage>
        <taxon>Eukaryota</taxon>
        <taxon>Sar</taxon>
        <taxon>Alveolata</taxon>
        <taxon>Ciliophora</taxon>
        <taxon>Intramacronucleata</taxon>
        <taxon>Spirotrichea</taxon>
        <taxon>Hypotrichia</taxon>
        <taxon>Euplotida</taxon>
        <taxon>Euplotidae</taxon>
        <taxon>Moneuplotes</taxon>
    </lineage>
</organism>
<dbReference type="AlphaFoldDB" id="A0AAD1U4E5"/>
<evidence type="ECO:0000313" key="3">
    <source>
        <dbReference type="Proteomes" id="UP001295684"/>
    </source>
</evidence>
<dbReference type="InterPro" id="IPR012388">
    <property type="entry name" value="CABLES1/2"/>
</dbReference>
<dbReference type="PANTHER" id="PTHR22896">
    <property type="entry name" value="CDK5 AND ABL1 ENZYME SUBSTRATE 1"/>
    <property type="match status" value="1"/>
</dbReference>
<feature type="region of interest" description="Disordered" evidence="1">
    <location>
        <begin position="63"/>
        <end position="123"/>
    </location>
</feature>
<proteinExistence type="predicted"/>
<feature type="region of interest" description="Disordered" evidence="1">
    <location>
        <begin position="225"/>
        <end position="253"/>
    </location>
</feature>
<gene>
    <name evidence="2" type="ORF">ECRASSUSDP1_LOCUS3104</name>
</gene>
<feature type="region of interest" description="Disordered" evidence="1">
    <location>
        <begin position="137"/>
        <end position="170"/>
    </location>
</feature>
<comment type="caution">
    <text evidence="2">The sequence shown here is derived from an EMBL/GenBank/DDBJ whole genome shotgun (WGS) entry which is preliminary data.</text>
</comment>
<feature type="compositionally biased region" description="Basic residues" evidence="1">
    <location>
        <begin position="235"/>
        <end position="245"/>
    </location>
</feature>
<accession>A0AAD1U4E5</accession>
<feature type="compositionally biased region" description="Basic and acidic residues" evidence="1">
    <location>
        <begin position="110"/>
        <end position="121"/>
    </location>
</feature>
<dbReference type="GO" id="GO:0051726">
    <property type="term" value="P:regulation of cell cycle"/>
    <property type="evidence" value="ECO:0007669"/>
    <property type="project" value="InterPro"/>
</dbReference>
<keyword evidence="3" id="KW-1185">Reference proteome</keyword>
<evidence type="ECO:0000313" key="2">
    <source>
        <dbReference type="EMBL" id="CAI2361791.1"/>
    </source>
</evidence>
<sequence length="626" mass="73420">MDNSLYSFGTKSKNDPSKSSILDFMKSRISQNPLKFTKSQPIDQKVEITEKDRKDVPIMKVLEEGADLDYSSSELASNEEEKDRIRQRKKFSKQPSFGNKEDVAGLTKYENLDHRKSDHDQSNTSIMALKKAYFNNHDDEESSEESYNDGSEEAEESEYEYSDQYEEDEGDDEKYFIKPFRKNHSFEPKRVRINSYNSPELKHRDFFFRELEGMKINEVPRFNSNGSMKLAADKKSHHKSKRKRTYSNPDEEKQKILQEQEENFKIELEKIEREKCIADPDRKHMLQEANIFLKKVTIGQNQNNKENNDAALSNADEDPQNYIIDWKQAIDHRSEYLLKDKGIFKSRRVVFAQKGGYPTIMTSLIMPKAVRDYDVKMNQFRRMKELMIDSSSSSDQDLFSQTDSDYFGSSDSEGDKFDLPLQIYDFEPLFLEDSKIGRAYVINLSAYRISMNPYVSSQKLDEDLDRNWRKKYPHITGISLPKIREEKYSVCEHFLQGEGFRLPLIILTRSWVCFERLVLRNVVNESECKNILATCIMMNYKFFLDYGESQERQKNLEKLHICIGAYTDIFGYKKTLFKNELKVLKGLNYSLSCADNCLTSHVKSFLTMLDMTFKEYEDECQIESSE</sequence>
<dbReference type="SUPFAM" id="SSF47954">
    <property type="entry name" value="Cyclin-like"/>
    <property type="match status" value="1"/>
</dbReference>
<dbReference type="Proteomes" id="UP001295684">
    <property type="component" value="Unassembled WGS sequence"/>
</dbReference>